<evidence type="ECO:0000256" key="6">
    <source>
        <dbReference type="ARBA" id="ARBA00022619"/>
    </source>
</evidence>
<protein>
    <recommendedName>
        <fullName evidence="5">3,4-dihydroxy-2-butanone-4-phosphate synthase</fullName>
        <ecNumber evidence="5">4.1.99.12</ecNumber>
    </recommendedName>
</protein>
<comment type="pathway">
    <text evidence="3">Cofactor biosynthesis; riboflavin biosynthesis; 2-hydroxy-3-oxobutyl phosphate from D-ribulose 5-phosphate: step 1/1.</text>
</comment>
<evidence type="ECO:0000256" key="3">
    <source>
        <dbReference type="ARBA" id="ARBA00004904"/>
    </source>
</evidence>
<keyword evidence="9" id="KW-0456">Lyase</keyword>
<evidence type="ECO:0000256" key="7">
    <source>
        <dbReference type="ARBA" id="ARBA00022723"/>
    </source>
</evidence>
<dbReference type="Gene3D" id="3.90.870.10">
    <property type="entry name" value="DHBP synthase"/>
    <property type="match status" value="1"/>
</dbReference>
<dbReference type="SUPFAM" id="SSF142695">
    <property type="entry name" value="RibA-like"/>
    <property type="match status" value="1"/>
</dbReference>
<dbReference type="EMBL" id="FLQS01000089">
    <property type="protein sequence ID" value="SBS79801.1"/>
    <property type="molecule type" value="Genomic_DNA"/>
</dbReference>
<dbReference type="Gene3D" id="3.40.50.10990">
    <property type="entry name" value="GTP cyclohydrolase II"/>
    <property type="match status" value="1"/>
</dbReference>
<name>A0A1Y5PUB4_9MYCO</name>
<organism evidence="9">
    <name type="scientific">uncultured Mycobacterium sp</name>
    <dbReference type="NCBI Taxonomy" id="171292"/>
    <lineage>
        <taxon>Bacteria</taxon>
        <taxon>Bacillati</taxon>
        <taxon>Actinomycetota</taxon>
        <taxon>Actinomycetes</taxon>
        <taxon>Mycobacteriales</taxon>
        <taxon>Mycobacteriaceae</taxon>
        <taxon>Mycobacterium</taxon>
        <taxon>environmental samples</taxon>
    </lineage>
</organism>
<keyword evidence="7" id="KW-0479">Metal-binding</keyword>
<keyword evidence="6" id="KW-0686">Riboflavin biosynthesis</keyword>
<dbReference type="PANTHER" id="PTHR21327">
    <property type="entry name" value="GTP CYCLOHYDROLASE II-RELATED"/>
    <property type="match status" value="1"/>
</dbReference>
<accession>A0A1Y5PUB4</accession>
<dbReference type="GO" id="GO:0046872">
    <property type="term" value="F:metal ion binding"/>
    <property type="evidence" value="ECO:0007669"/>
    <property type="project" value="UniProtKB-KW"/>
</dbReference>
<evidence type="ECO:0000256" key="5">
    <source>
        <dbReference type="ARBA" id="ARBA00012153"/>
    </source>
</evidence>
<dbReference type="InterPro" id="IPR017945">
    <property type="entry name" value="DHBP_synth_RibB-like_a/b_dom"/>
</dbReference>
<evidence type="ECO:0000256" key="1">
    <source>
        <dbReference type="ARBA" id="ARBA00000141"/>
    </source>
</evidence>
<comment type="similarity">
    <text evidence="4">In the N-terminal section; belongs to the DHBP synthase family.</text>
</comment>
<evidence type="ECO:0000256" key="4">
    <source>
        <dbReference type="ARBA" id="ARBA00005520"/>
    </source>
</evidence>
<dbReference type="PIRSF" id="PIRSF001259">
    <property type="entry name" value="RibA"/>
    <property type="match status" value="1"/>
</dbReference>
<dbReference type="InterPro" id="IPR032677">
    <property type="entry name" value="GTP_cyclohydro_II"/>
</dbReference>
<evidence type="ECO:0000259" key="8">
    <source>
        <dbReference type="Pfam" id="PF00925"/>
    </source>
</evidence>
<dbReference type="PANTHER" id="PTHR21327:SF18">
    <property type="entry name" value="3,4-DIHYDROXY-2-BUTANONE 4-PHOSPHATE SYNTHASE"/>
    <property type="match status" value="1"/>
</dbReference>
<dbReference type="AlphaFoldDB" id="A0A1Y5PUB4"/>
<dbReference type="EC" id="4.1.99.12" evidence="5"/>
<evidence type="ECO:0000313" key="9">
    <source>
        <dbReference type="EMBL" id="SBS79801.1"/>
    </source>
</evidence>
<dbReference type="GO" id="GO:0003935">
    <property type="term" value="F:GTP cyclohydrolase II activity"/>
    <property type="evidence" value="ECO:0007669"/>
    <property type="project" value="TreeGrafter"/>
</dbReference>
<dbReference type="Pfam" id="PF00926">
    <property type="entry name" value="DHBP_synthase"/>
    <property type="match status" value="1"/>
</dbReference>
<evidence type="ECO:0000256" key="2">
    <source>
        <dbReference type="ARBA" id="ARBA00002284"/>
    </source>
</evidence>
<dbReference type="GO" id="GO:0008686">
    <property type="term" value="F:3,4-dihydroxy-2-butanone-4-phosphate synthase activity"/>
    <property type="evidence" value="ECO:0007669"/>
    <property type="project" value="UniProtKB-EC"/>
</dbReference>
<dbReference type="InterPro" id="IPR036144">
    <property type="entry name" value="RibA-like_sf"/>
</dbReference>
<dbReference type="GO" id="GO:0005829">
    <property type="term" value="C:cytosol"/>
    <property type="evidence" value="ECO:0007669"/>
    <property type="project" value="TreeGrafter"/>
</dbReference>
<dbReference type="GO" id="GO:0009231">
    <property type="term" value="P:riboflavin biosynthetic process"/>
    <property type="evidence" value="ECO:0007669"/>
    <property type="project" value="UniProtKB-UniPathway"/>
</dbReference>
<gene>
    <name evidence="9" type="primary">ribBA</name>
    <name evidence="9" type="ORF">MHPYR_90151</name>
</gene>
<dbReference type="UniPathway" id="UPA00275">
    <property type="reaction ID" value="UER00399"/>
</dbReference>
<comment type="catalytic activity">
    <reaction evidence="1">
        <text>D-ribulose 5-phosphate = (2S)-2-hydroxy-3-oxobutyl phosphate + formate + H(+)</text>
        <dbReference type="Rhea" id="RHEA:18457"/>
        <dbReference type="ChEBI" id="CHEBI:15378"/>
        <dbReference type="ChEBI" id="CHEBI:15740"/>
        <dbReference type="ChEBI" id="CHEBI:58121"/>
        <dbReference type="ChEBI" id="CHEBI:58830"/>
        <dbReference type="EC" id="4.1.99.12"/>
    </reaction>
</comment>
<keyword evidence="9" id="KW-0378">Hydrolase</keyword>
<dbReference type="Pfam" id="PF00925">
    <property type="entry name" value="GTP_cyclohydro2"/>
    <property type="match status" value="1"/>
</dbReference>
<sequence>MRTSHGRVRRAISAVATGRPVVVLDDVEAQGYLVFAADAATPELLTFTVRHTSGYVRVALPGSECERLNLPPVCHQDGEPFGTATHRVSVDFRETGTGISSIDRARTIAALAAPDATAADFRRPGHVIPVQAGRRGVLGTAPGAAEAAVDLARLGMRRPAGVLCEIVSQRNPAAMADFDELASFAEHHRLPFVSIAEIATYRRRTEPQAVRLAETALPTVAGTFRVVGFRDTGDGCEHLAMIADSADADAPMPLHIHIECLSGDVFGSLACRCGAELADAVAAMRATGTGMIIYLRPSAPRACGLLTSTAAPDLLSETVAWILRDLGVYTVRLSDDAPELGLLMFGAIREHGLHVESAASVWSAVG</sequence>
<feature type="domain" description="GTP cyclohydrolase II" evidence="8">
    <location>
        <begin position="212"/>
        <end position="314"/>
    </location>
</feature>
<dbReference type="InterPro" id="IPR000422">
    <property type="entry name" value="DHBP_synthase_RibB"/>
</dbReference>
<proteinExistence type="inferred from homology"/>
<reference evidence="9" key="1">
    <citation type="submission" date="2016-03" db="EMBL/GenBank/DDBJ databases">
        <authorList>
            <person name="Ploux O."/>
        </authorList>
    </citation>
    <scope>NUCLEOTIDE SEQUENCE</scope>
    <source>
        <strain evidence="9">UC10</strain>
    </source>
</reference>
<comment type="function">
    <text evidence="2">Catalyzes the conversion of D-ribulose 5-phosphate to formate and 3,4-dihydroxy-2-butanone 4-phosphate.</text>
</comment>
<dbReference type="SUPFAM" id="SSF55821">
    <property type="entry name" value="YrdC/RibB"/>
    <property type="match status" value="1"/>
</dbReference>